<feature type="domain" description="AAA+ ATPase" evidence="5">
    <location>
        <begin position="260"/>
        <end position="394"/>
    </location>
</feature>
<dbReference type="PANTHER" id="PTHR42960:SF1">
    <property type="entry name" value="YCF46 PROTEIN"/>
    <property type="match status" value="1"/>
</dbReference>
<comment type="caution">
    <text evidence="6">The sequence shown here is derived from an EMBL/GenBank/DDBJ whole genome shotgun (WGS) entry which is preliminary data.</text>
</comment>
<dbReference type="Gene3D" id="3.40.50.300">
    <property type="entry name" value="P-loop containing nucleotide triphosphate hydrolases"/>
    <property type="match status" value="1"/>
</dbReference>
<dbReference type="GO" id="GO:0005524">
    <property type="term" value="F:ATP binding"/>
    <property type="evidence" value="ECO:0007669"/>
    <property type="project" value="UniProtKB-KW"/>
</dbReference>
<dbReference type="SUPFAM" id="SSF52540">
    <property type="entry name" value="P-loop containing nucleoside triphosphate hydrolases"/>
    <property type="match status" value="1"/>
</dbReference>
<reference evidence="7" key="1">
    <citation type="submission" date="2016-11" db="EMBL/GenBank/DDBJ databases">
        <authorList>
            <person name="Jaros S."/>
            <person name="Januszkiewicz K."/>
            <person name="Wedrychowicz H."/>
        </authorList>
    </citation>
    <scope>NUCLEOTIDE SEQUENCE [LARGE SCALE GENOMIC DNA]</scope>
    <source>
        <strain evidence="7">DSM 7057</strain>
    </source>
</reference>
<dbReference type="GO" id="GO:0016887">
    <property type="term" value="F:ATP hydrolysis activity"/>
    <property type="evidence" value="ECO:0007669"/>
    <property type="project" value="InterPro"/>
</dbReference>
<proteinExistence type="inferred from homology"/>
<dbReference type="InterPro" id="IPR052381">
    <property type="entry name" value="AAA_domain_protein"/>
</dbReference>
<dbReference type="InterPro" id="IPR003959">
    <property type="entry name" value="ATPase_AAA_core"/>
</dbReference>
<sequence length="494" mass="55473">MKLNNMKLYINALRPILHIQSREYTDVCKKILFEVPEMDSCAFLQGLGAIDPKSQSLLKECSLQHFLDMFREEGYERPTAIILLGVSEEDLAQPAITARLLYIAERTLHCGGYQATVFWVSDNGLAPNQLEHLITLLPYDRPQQVDIETFLCSYAQQMNFQISEDDVGRLALELKGLSFFQIKSILNLAYVDKGIVTWEDRRLILQEKKQIVQKSGLLEYVDWQSDLESVGGLGHLKLWLEKKAKVMQRLDAALKAGVGIPKGILIVGFPGCGKSLVAKTTATQFGLPLLRLDVGKILGKYVGQSERNMRLALAQAEAVSPCVLWVDEIEKAFAGGDGSGHEVTSRLIGQFLTWMQEKQSTVFVVATANDLERLPTEFLRKGRFDEVFSVGLPNKQERYQILKIHLRRRNQYDPTMNMAKLLDLTESFSGADIEAGVGQAVENCFLEDCKKFVSEDDLIAAMKDITPLSKALQNKFAKMKEKLGEYNVKPASEA</sequence>
<evidence type="ECO:0000313" key="6">
    <source>
        <dbReference type="EMBL" id="SFW20679.1"/>
    </source>
</evidence>
<dbReference type="EMBL" id="FPIW01000004">
    <property type="protein sequence ID" value="SFW20679.1"/>
    <property type="molecule type" value="Genomic_DNA"/>
</dbReference>
<evidence type="ECO:0000256" key="2">
    <source>
        <dbReference type="ARBA" id="ARBA00022840"/>
    </source>
</evidence>
<dbReference type="Proteomes" id="UP000182680">
    <property type="component" value="Unassembled WGS sequence"/>
</dbReference>
<dbReference type="InterPro" id="IPR003593">
    <property type="entry name" value="AAA+_ATPase"/>
</dbReference>
<keyword evidence="1" id="KW-0547">Nucleotide-binding</keyword>
<evidence type="ECO:0000259" key="5">
    <source>
        <dbReference type="SMART" id="SM00382"/>
    </source>
</evidence>
<evidence type="ECO:0000256" key="3">
    <source>
        <dbReference type="ARBA" id="ARBA00038088"/>
    </source>
</evidence>
<protein>
    <recommendedName>
        <fullName evidence="4">Uncharacterized AAA domain-containing protein ycf46</fullName>
    </recommendedName>
</protein>
<comment type="similarity">
    <text evidence="3">Belongs to the AAA ATPase family. Highly divergent.</text>
</comment>
<dbReference type="PANTHER" id="PTHR42960">
    <property type="entry name" value="YCF46 PROTEIN"/>
    <property type="match status" value="1"/>
</dbReference>
<dbReference type="Pfam" id="PF00004">
    <property type="entry name" value="AAA"/>
    <property type="match status" value="1"/>
</dbReference>
<gene>
    <name evidence="6" type="ORF">SAMN02910291_00374</name>
</gene>
<dbReference type="RefSeq" id="WP_072311197.1">
    <property type="nucleotide sequence ID" value="NZ_FPIW01000004.1"/>
</dbReference>
<evidence type="ECO:0000313" key="7">
    <source>
        <dbReference type="Proteomes" id="UP000182680"/>
    </source>
</evidence>
<dbReference type="SMART" id="SM00382">
    <property type="entry name" value="AAA"/>
    <property type="match status" value="1"/>
</dbReference>
<evidence type="ECO:0000256" key="1">
    <source>
        <dbReference type="ARBA" id="ARBA00022741"/>
    </source>
</evidence>
<evidence type="ECO:0000256" key="4">
    <source>
        <dbReference type="ARBA" id="ARBA00040480"/>
    </source>
</evidence>
<organism evidence="6 7">
    <name type="scientific">Desulfovibrio desulfuricans</name>
    <dbReference type="NCBI Taxonomy" id="876"/>
    <lineage>
        <taxon>Bacteria</taxon>
        <taxon>Pseudomonadati</taxon>
        <taxon>Thermodesulfobacteriota</taxon>
        <taxon>Desulfovibrionia</taxon>
        <taxon>Desulfovibrionales</taxon>
        <taxon>Desulfovibrionaceae</taxon>
        <taxon>Desulfovibrio</taxon>
    </lineage>
</organism>
<name>A0AA94HQP1_DESDE</name>
<dbReference type="Gene3D" id="1.10.8.60">
    <property type="match status" value="1"/>
</dbReference>
<accession>A0AA94HQP1</accession>
<dbReference type="InterPro" id="IPR027417">
    <property type="entry name" value="P-loop_NTPase"/>
</dbReference>
<dbReference type="AlphaFoldDB" id="A0AA94HQP1"/>
<keyword evidence="2" id="KW-0067">ATP-binding</keyword>